<accession>A0ABY8AWX2</accession>
<dbReference type="PANTHER" id="PTHR11669">
    <property type="entry name" value="REPLICATION FACTOR C / DNA POLYMERASE III GAMMA-TAU SUBUNIT"/>
    <property type="match status" value="1"/>
</dbReference>
<dbReference type="EC" id="2.7.7.7" evidence="1"/>
<proteinExistence type="predicted"/>
<gene>
    <name evidence="9" type="primary">holB</name>
    <name evidence="9" type="ORF">PXX05_05385</name>
</gene>
<feature type="domain" description="DNA polymerase III delta subunit C-terminal" evidence="8">
    <location>
        <begin position="193"/>
        <end position="294"/>
    </location>
</feature>
<dbReference type="NCBIfam" id="TIGR00678">
    <property type="entry name" value="holB"/>
    <property type="match status" value="1"/>
</dbReference>
<keyword evidence="4 9" id="KW-0548">Nucleotidyltransferase</keyword>
<dbReference type="EMBL" id="CP119078">
    <property type="protein sequence ID" value="WED44221.1"/>
    <property type="molecule type" value="Genomic_DNA"/>
</dbReference>
<evidence type="ECO:0000313" key="9">
    <source>
        <dbReference type="EMBL" id="WED44221.1"/>
    </source>
</evidence>
<reference evidence="9 10" key="1">
    <citation type="submission" date="2023-02" db="EMBL/GenBank/DDBJ databases">
        <title>Genome Sequence of L. cardiaca H63T.</title>
        <authorList>
            <person name="Lopez A.E."/>
            <person name="Cianciotto N.P."/>
        </authorList>
    </citation>
    <scope>NUCLEOTIDE SEQUENCE [LARGE SCALE GENOMIC DNA]</scope>
    <source>
        <strain evidence="9 10">H63</strain>
    </source>
</reference>
<dbReference type="Pfam" id="PF13177">
    <property type="entry name" value="DNA_pol3_delta2"/>
    <property type="match status" value="1"/>
</dbReference>
<evidence type="ECO:0000259" key="8">
    <source>
        <dbReference type="Pfam" id="PF09115"/>
    </source>
</evidence>
<evidence type="ECO:0000256" key="2">
    <source>
        <dbReference type="ARBA" id="ARBA00014363"/>
    </source>
</evidence>
<keyword evidence="3 9" id="KW-0808">Transferase</keyword>
<evidence type="ECO:0000256" key="5">
    <source>
        <dbReference type="ARBA" id="ARBA00022705"/>
    </source>
</evidence>
<evidence type="ECO:0000256" key="3">
    <source>
        <dbReference type="ARBA" id="ARBA00022679"/>
    </source>
</evidence>
<dbReference type="RefSeq" id="WP_275090037.1">
    <property type="nucleotide sequence ID" value="NZ_CP119078.1"/>
</dbReference>
<dbReference type="GO" id="GO:0003887">
    <property type="term" value="F:DNA-directed DNA polymerase activity"/>
    <property type="evidence" value="ECO:0007669"/>
    <property type="project" value="UniProtKB-EC"/>
</dbReference>
<protein>
    <recommendedName>
        <fullName evidence="2">DNA polymerase III subunit delta'</fullName>
        <ecNumber evidence="1">2.7.7.7</ecNumber>
    </recommendedName>
</protein>
<organism evidence="9 10">
    <name type="scientific">Legionella cardiaca</name>
    <dbReference type="NCBI Taxonomy" id="1071983"/>
    <lineage>
        <taxon>Bacteria</taxon>
        <taxon>Pseudomonadati</taxon>
        <taxon>Pseudomonadota</taxon>
        <taxon>Gammaproteobacteria</taxon>
        <taxon>Legionellales</taxon>
        <taxon>Legionellaceae</taxon>
        <taxon>Legionella</taxon>
    </lineage>
</organism>
<dbReference type="Proteomes" id="UP001222087">
    <property type="component" value="Chromosome"/>
</dbReference>
<evidence type="ECO:0000256" key="4">
    <source>
        <dbReference type="ARBA" id="ARBA00022695"/>
    </source>
</evidence>
<dbReference type="InterPro" id="IPR027417">
    <property type="entry name" value="P-loop_NTPase"/>
</dbReference>
<dbReference type="Gene3D" id="1.20.272.10">
    <property type="match status" value="1"/>
</dbReference>
<dbReference type="PANTHER" id="PTHR11669:SF8">
    <property type="entry name" value="DNA POLYMERASE III SUBUNIT DELTA"/>
    <property type="match status" value="1"/>
</dbReference>
<dbReference type="Gene3D" id="3.40.50.300">
    <property type="entry name" value="P-loop containing nucleotide triphosphate hydrolases"/>
    <property type="match status" value="1"/>
</dbReference>
<dbReference type="SUPFAM" id="SSF52540">
    <property type="entry name" value="P-loop containing nucleoside triphosphate hydrolases"/>
    <property type="match status" value="1"/>
</dbReference>
<dbReference type="InterPro" id="IPR050238">
    <property type="entry name" value="DNA_Rep/Repair_Clamp_Loader"/>
</dbReference>
<keyword evidence="5" id="KW-0235">DNA replication</keyword>
<evidence type="ECO:0000256" key="6">
    <source>
        <dbReference type="ARBA" id="ARBA00022932"/>
    </source>
</evidence>
<evidence type="ECO:0000256" key="1">
    <source>
        <dbReference type="ARBA" id="ARBA00012417"/>
    </source>
</evidence>
<evidence type="ECO:0000313" key="10">
    <source>
        <dbReference type="Proteomes" id="UP001222087"/>
    </source>
</evidence>
<keyword evidence="10" id="KW-1185">Reference proteome</keyword>
<keyword evidence="6" id="KW-0239">DNA-directed DNA polymerase</keyword>
<dbReference type="InterPro" id="IPR004622">
    <property type="entry name" value="DNA_pol_HolB"/>
</dbReference>
<evidence type="ECO:0000256" key="7">
    <source>
        <dbReference type="ARBA" id="ARBA00049244"/>
    </source>
</evidence>
<name>A0ABY8AWX2_9GAMM</name>
<dbReference type="InterPro" id="IPR015199">
    <property type="entry name" value="DNA_pol_III_delta_C"/>
</dbReference>
<sequence length="300" mass="34333">METTYADWWEQFSTINRRQRFPHALLLIGSQHAGIIDFSYKMATALLCAQEEKPCGECKSCRLMRSKEHPDLYYLQPEKAGGIIKIDQIRELQTVVYNSPQLGDKRLIIIHPAEKMNAAAANALLKLLEEPPECVIFVLIVEQLSTVLPTILSRCQQWHLSRTESLPVDYLAIGECYTPESERGKIFSELHTILGDLQNLVSQKISVCGLAAKWAAYELNDLIWLMYLINSQMLYYHLIGLSEEKSSTKPLQHLSKYFKPPQLFHQIDELNSIIRKLNQNTSINQLLVLENLLLGYCAIN</sequence>
<comment type="catalytic activity">
    <reaction evidence="7">
        <text>DNA(n) + a 2'-deoxyribonucleoside 5'-triphosphate = DNA(n+1) + diphosphate</text>
        <dbReference type="Rhea" id="RHEA:22508"/>
        <dbReference type="Rhea" id="RHEA-COMP:17339"/>
        <dbReference type="Rhea" id="RHEA-COMP:17340"/>
        <dbReference type="ChEBI" id="CHEBI:33019"/>
        <dbReference type="ChEBI" id="CHEBI:61560"/>
        <dbReference type="ChEBI" id="CHEBI:173112"/>
        <dbReference type="EC" id="2.7.7.7"/>
    </reaction>
</comment>
<dbReference type="Pfam" id="PF09115">
    <property type="entry name" value="DNApol3-delta_C"/>
    <property type="match status" value="1"/>
</dbReference>